<dbReference type="InterPro" id="IPR036249">
    <property type="entry name" value="Thioredoxin-like_sf"/>
</dbReference>
<evidence type="ECO:0000256" key="3">
    <source>
        <dbReference type="ARBA" id="ARBA00022968"/>
    </source>
</evidence>
<organism evidence="7 8">
    <name type="scientific">Mycetocola lacteus</name>
    <dbReference type="NCBI Taxonomy" id="76637"/>
    <lineage>
        <taxon>Bacteria</taxon>
        <taxon>Bacillati</taxon>
        <taxon>Actinomycetota</taxon>
        <taxon>Actinomycetes</taxon>
        <taxon>Micrococcales</taxon>
        <taxon>Microbacteriaceae</taxon>
        <taxon>Mycetocola</taxon>
    </lineage>
</organism>
<keyword evidence="3" id="KW-0812">Transmembrane</keyword>
<feature type="domain" description="Thioredoxin" evidence="6">
    <location>
        <begin position="22"/>
        <end position="191"/>
    </location>
</feature>
<sequence length="191" mass="20240">MVGAAALAMVLTLAGCANDKLASEYTSADNKNYIAGDGSVTEIAAKDREKPVSYEGKDEEGKNIASADLLGDVVVLNFWYAGCAPCRAEAPDLQALNEKYDGKGASFVGVNVYDQAETALAFNKTYGVTYPSILDINDGAVKLAFTGQVRPNAVPTTLVIDKEGRVAARILGKISDRSILDTLIRDTIAEK</sequence>
<evidence type="ECO:0000256" key="2">
    <source>
        <dbReference type="ARBA" id="ARBA00022748"/>
    </source>
</evidence>
<protein>
    <submittedName>
        <fullName evidence="7">TlpA family protein disulfide reductase</fullName>
    </submittedName>
</protein>
<evidence type="ECO:0000313" key="8">
    <source>
        <dbReference type="Proteomes" id="UP000269438"/>
    </source>
</evidence>
<evidence type="ECO:0000256" key="4">
    <source>
        <dbReference type="ARBA" id="ARBA00023157"/>
    </source>
</evidence>
<keyword evidence="5" id="KW-0676">Redox-active center</keyword>
<gene>
    <name evidence="7" type="ORF">D9V34_15815</name>
</gene>
<dbReference type="GO" id="GO:0017004">
    <property type="term" value="P:cytochrome complex assembly"/>
    <property type="evidence" value="ECO:0007669"/>
    <property type="project" value="UniProtKB-KW"/>
</dbReference>
<proteinExistence type="predicted"/>
<reference evidence="7 8" key="1">
    <citation type="submission" date="2018-10" db="EMBL/GenBank/DDBJ databases">
        <authorList>
            <person name="Li J."/>
        </authorList>
    </citation>
    <scope>NUCLEOTIDE SEQUENCE [LARGE SCALE GENOMIC DNA]</scope>
    <source>
        <strain evidence="7 8">JCM 11654</strain>
    </source>
</reference>
<dbReference type="InterPro" id="IPR013766">
    <property type="entry name" value="Thioredoxin_domain"/>
</dbReference>
<dbReference type="Gene3D" id="3.40.30.10">
    <property type="entry name" value="Glutaredoxin"/>
    <property type="match status" value="1"/>
</dbReference>
<keyword evidence="3" id="KW-0735">Signal-anchor</keyword>
<dbReference type="InterPro" id="IPR000866">
    <property type="entry name" value="AhpC/TSA"/>
</dbReference>
<dbReference type="OrthoDB" id="9796554at2"/>
<dbReference type="InterPro" id="IPR050553">
    <property type="entry name" value="Thioredoxin_ResA/DsbE_sf"/>
</dbReference>
<dbReference type="InterPro" id="IPR017937">
    <property type="entry name" value="Thioredoxin_CS"/>
</dbReference>
<keyword evidence="8" id="KW-1185">Reference proteome</keyword>
<dbReference type="SUPFAM" id="SSF52833">
    <property type="entry name" value="Thioredoxin-like"/>
    <property type="match status" value="1"/>
</dbReference>
<dbReference type="PANTHER" id="PTHR42852:SF6">
    <property type="entry name" value="THIOL:DISULFIDE INTERCHANGE PROTEIN DSBE"/>
    <property type="match status" value="1"/>
</dbReference>
<accession>A0A3L7AHL1</accession>
<dbReference type="GO" id="GO:0016491">
    <property type="term" value="F:oxidoreductase activity"/>
    <property type="evidence" value="ECO:0007669"/>
    <property type="project" value="InterPro"/>
</dbReference>
<evidence type="ECO:0000256" key="1">
    <source>
        <dbReference type="ARBA" id="ARBA00004196"/>
    </source>
</evidence>
<dbReference type="AlphaFoldDB" id="A0A3L7AHL1"/>
<keyword evidence="2" id="KW-0201">Cytochrome c-type biogenesis</keyword>
<dbReference type="PROSITE" id="PS00194">
    <property type="entry name" value="THIOREDOXIN_1"/>
    <property type="match status" value="1"/>
</dbReference>
<dbReference type="PANTHER" id="PTHR42852">
    <property type="entry name" value="THIOL:DISULFIDE INTERCHANGE PROTEIN DSBE"/>
    <property type="match status" value="1"/>
</dbReference>
<keyword evidence="4" id="KW-1015">Disulfide bond</keyword>
<dbReference type="CDD" id="cd02966">
    <property type="entry name" value="TlpA_like_family"/>
    <property type="match status" value="1"/>
</dbReference>
<dbReference type="GO" id="GO:0030313">
    <property type="term" value="C:cell envelope"/>
    <property type="evidence" value="ECO:0007669"/>
    <property type="project" value="UniProtKB-SubCell"/>
</dbReference>
<comment type="caution">
    <text evidence="7">The sequence shown here is derived from an EMBL/GenBank/DDBJ whole genome shotgun (WGS) entry which is preliminary data.</text>
</comment>
<evidence type="ECO:0000256" key="5">
    <source>
        <dbReference type="ARBA" id="ARBA00023284"/>
    </source>
</evidence>
<dbReference type="Proteomes" id="UP000269438">
    <property type="component" value="Unassembled WGS sequence"/>
</dbReference>
<name>A0A3L7AHL1_9MICO</name>
<evidence type="ECO:0000259" key="6">
    <source>
        <dbReference type="PROSITE" id="PS51352"/>
    </source>
</evidence>
<evidence type="ECO:0000313" key="7">
    <source>
        <dbReference type="EMBL" id="RLP79435.1"/>
    </source>
</evidence>
<dbReference type="EMBL" id="RCUY01000015">
    <property type="protein sequence ID" value="RLP79435.1"/>
    <property type="molecule type" value="Genomic_DNA"/>
</dbReference>
<dbReference type="Pfam" id="PF00578">
    <property type="entry name" value="AhpC-TSA"/>
    <property type="match status" value="1"/>
</dbReference>
<dbReference type="GO" id="GO:0016209">
    <property type="term" value="F:antioxidant activity"/>
    <property type="evidence" value="ECO:0007669"/>
    <property type="project" value="InterPro"/>
</dbReference>
<comment type="subcellular location">
    <subcellularLocation>
        <location evidence="1">Cell envelope</location>
    </subcellularLocation>
</comment>
<dbReference type="PROSITE" id="PS51352">
    <property type="entry name" value="THIOREDOXIN_2"/>
    <property type="match status" value="1"/>
</dbReference>